<dbReference type="InterPro" id="IPR042221">
    <property type="entry name" value="Leu/Phe-tRNA_Trfase_N"/>
</dbReference>
<dbReference type="GO" id="GO:0030163">
    <property type="term" value="P:protein catabolic process"/>
    <property type="evidence" value="ECO:0007669"/>
    <property type="project" value="UniProtKB-UniRule"/>
</dbReference>
<dbReference type="AlphaFoldDB" id="A0A935M853"/>
<gene>
    <name evidence="4" type="primary">aat</name>
    <name evidence="5" type="ORF">IPF40_13120</name>
    <name evidence="6" type="ORF">IPI13_16000</name>
    <name evidence="7" type="ORF">IPP00_11535</name>
</gene>
<comment type="subcellular location">
    <subcellularLocation>
        <location evidence="4">Cytoplasm</location>
    </subcellularLocation>
</comment>
<name>A0A935M853_9MICO</name>
<dbReference type="Gene3D" id="3.40.630.70">
    <property type="entry name" value="Leucyl/phenylalanyl-tRNA-protein transferase, C-terminal domain"/>
    <property type="match status" value="1"/>
</dbReference>
<comment type="catalytic activity">
    <reaction evidence="4">
        <text>L-phenylalanyl-tRNA(Phe) + an N-terminal L-alpha-aminoacyl-[protein] = an N-terminal L-phenylalanyl-L-alpha-aminoacyl-[protein] + tRNA(Phe)</text>
        <dbReference type="Rhea" id="RHEA:43632"/>
        <dbReference type="Rhea" id="RHEA-COMP:9668"/>
        <dbReference type="Rhea" id="RHEA-COMP:9699"/>
        <dbReference type="Rhea" id="RHEA-COMP:10636"/>
        <dbReference type="Rhea" id="RHEA-COMP:10637"/>
        <dbReference type="ChEBI" id="CHEBI:78442"/>
        <dbReference type="ChEBI" id="CHEBI:78531"/>
        <dbReference type="ChEBI" id="CHEBI:78597"/>
        <dbReference type="ChEBI" id="CHEBI:83561"/>
        <dbReference type="EC" id="2.3.2.6"/>
    </reaction>
</comment>
<dbReference type="NCBIfam" id="TIGR00667">
    <property type="entry name" value="aat"/>
    <property type="match status" value="1"/>
</dbReference>
<dbReference type="EMBL" id="JADJIB010000010">
    <property type="protein sequence ID" value="MBK7274584.1"/>
    <property type="molecule type" value="Genomic_DNA"/>
</dbReference>
<evidence type="ECO:0000313" key="6">
    <source>
        <dbReference type="EMBL" id="MBK7274584.1"/>
    </source>
</evidence>
<organism evidence="6 9">
    <name type="scientific">Candidatus Phosphoribacter hodrii</name>
    <dbReference type="NCBI Taxonomy" id="2953743"/>
    <lineage>
        <taxon>Bacteria</taxon>
        <taxon>Bacillati</taxon>
        <taxon>Actinomycetota</taxon>
        <taxon>Actinomycetes</taxon>
        <taxon>Micrococcales</taxon>
        <taxon>Dermatophilaceae</taxon>
        <taxon>Candidatus Phosphoribacter</taxon>
    </lineage>
</organism>
<comment type="similarity">
    <text evidence="4">Belongs to the L/F-transferase family.</text>
</comment>
<proteinExistence type="inferred from homology"/>
<reference evidence="8 9" key="1">
    <citation type="submission" date="2020-10" db="EMBL/GenBank/DDBJ databases">
        <title>Connecting structure to function with the recovery of over 1000 high-quality activated sludge metagenome-assembled genomes encoding full-length rRNA genes using long-read sequencing.</title>
        <authorList>
            <person name="Singleton C.M."/>
            <person name="Petriglieri F."/>
            <person name="Kristensen J.M."/>
            <person name="Kirkegaard R.H."/>
            <person name="Michaelsen T.Y."/>
            <person name="Andersen M.H."/>
            <person name="Karst S.M."/>
            <person name="Dueholm M.S."/>
            <person name="Nielsen P.H."/>
            <person name="Albertsen M."/>
        </authorList>
    </citation>
    <scope>NUCLEOTIDE SEQUENCE [LARGE SCALE GENOMIC DNA]</scope>
    <source>
        <strain evidence="5">AalE_18-Q3-R2-46_BAT3C.188</strain>
        <strain evidence="6">Ega_18-Q3-R5-49_MAXAC.001</strain>
        <strain evidence="7">Ribe_18-Q3-R11-54_MAXAC.001</strain>
    </source>
</reference>
<comment type="function">
    <text evidence="4">Functions in the N-end rule pathway of protein degradation where it conjugates Leu, Phe and, less efficiently, Met from aminoacyl-tRNAs to the N-termini of proteins containing an N-terminal arginine or lysine.</text>
</comment>
<evidence type="ECO:0000256" key="3">
    <source>
        <dbReference type="ARBA" id="ARBA00023315"/>
    </source>
</evidence>
<comment type="catalytic activity">
    <reaction evidence="4">
        <text>N-terminal L-arginyl-[protein] + L-leucyl-tRNA(Leu) = N-terminal L-leucyl-L-arginyl-[protein] + tRNA(Leu) + H(+)</text>
        <dbReference type="Rhea" id="RHEA:50416"/>
        <dbReference type="Rhea" id="RHEA-COMP:9613"/>
        <dbReference type="Rhea" id="RHEA-COMP:9622"/>
        <dbReference type="Rhea" id="RHEA-COMP:12672"/>
        <dbReference type="Rhea" id="RHEA-COMP:12673"/>
        <dbReference type="ChEBI" id="CHEBI:15378"/>
        <dbReference type="ChEBI" id="CHEBI:64719"/>
        <dbReference type="ChEBI" id="CHEBI:78442"/>
        <dbReference type="ChEBI" id="CHEBI:78494"/>
        <dbReference type="ChEBI" id="CHEBI:133044"/>
        <dbReference type="EC" id="2.3.2.6"/>
    </reaction>
</comment>
<dbReference type="SUPFAM" id="SSF55729">
    <property type="entry name" value="Acyl-CoA N-acyltransferases (Nat)"/>
    <property type="match status" value="1"/>
</dbReference>
<dbReference type="PANTHER" id="PTHR30098">
    <property type="entry name" value="LEUCYL/PHENYLALANYL-TRNA--PROTEIN TRANSFERASE"/>
    <property type="match status" value="1"/>
</dbReference>
<comment type="caution">
    <text evidence="6">The sequence shown here is derived from an EMBL/GenBank/DDBJ whole genome shotgun (WGS) entry which is preliminary data.</text>
</comment>
<dbReference type="HAMAP" id="MF_00688">
    <property type="entry name" value="Leu_Phe_trans"/>
    <property type="match status" value="1"/>
</dbReference>
<protein>
    <recommendedName>
        <fullName evidence="4">Leucyl/phenylalanyl-tRNA--protein transferase</fullName>
        <ecNumber evidence="4">2.3.2.6</ecNumber>
    </recommendedName>
    <alternativeName>
        <fullName evidence="4">L/F-transferase</fullName>
    </alternativeName>
    <alternativeName>
        <fullName evidence="4">Leucyltransferase</fullName>
    </alternativeName>
    <alternativeName>
        <fullName evidence="4">Phenyalanyltransferase</fullName>
    </alternativeName>
</protein>
<dbReference type="InterPro" id="IPR042203">
    <property type="entry name" value="Leu/Phe-tRNA_Trfase_C"/>
</dbReference>
<evidence type="ECO:0000313" key="8">
    <source>
        <dbReference type="Proteomes" id="UP000718281"/>
    </source>
</evidence>
<keyword evidence="2 4" id="KW-0808">Transferase</keyword>
<evidence type="ECO:0000256" key="4">
    <source>
        <dbReference type="HAMAP-Rule" id="MF_00688"/>
    </source>
</evidence>
<keyword evidence="1 4" id="KW-0963">Cytoplasm</keyword>
<dbReference type="EMBL" id="JADIXZ010000006">
    <property type="protein sequence ID" value="MBK6301929.1"/>
    <property type="molecule type" value="Genomic_DNA"/>
</dbReference>
<dbReference type="Pfam" id="PF03588">
    <property type="entry name" value="Leu_Phe_trans"/>
    <property type="match status" value="1"/>
</dbReference>
<dbReference type="EMBL" id="JADKGK010000020">
    <property type="protein sequence ID" value="MBL0004581.1"/>
    <property type="molecule type" value="Genomic_DNA"/>
</dbReference>
<dbReference type="PANTHER" id="PTHR30098:SF2">
    <property type="entry name" value="LEUCYL_PHENYLALANYL-TRNA--PROTEIN TRANSFERASE"/>
    <property type="match status" value="1"/>
</dbReference>
<dbReference type="GO" id="GO:0005737">
    <property type="term" value="C:cytoplasm"/>
    <property type="evidence" value="ECO:0007669"/>
    <property type="project" value="UniProtKB-SubCell"/>
</dbReference>
<dbReference type="Proteomes" id="UP000726105">
    <property type="component" value="Unassembled WGS sequence"/>
</dbReference>
<dbReference type="InterPro" id="IPR016181">
    <property type="entry name" value="Acyl_CoA_acyltransferase"/>
</dbReference>
<evidence type="ECO:0000256" key="1">
    <source>
        <dbReference type="ARBA" id="ARBA00022490"/>
    </source>
</evidence>
<comment type="catalytic activity">
    <reaction evidence="4">
        <text>N-terminal L-lysyl-[protein] + L-leucyl-tRNA(Leu) = N-terminal L-leucyl-L-lysyl-[protein] + tRNA(Leu) + H(+)</text>
        <dbReference type="Rhea" id="RHEA:12340"/>
        <dbReference type="Rhea" id="RHEA-COMP:9613"/>
        <dbReference type="Rhea" id="RHEA-COMP:9622"/>
        <dbReference type="Rhea" id="RHEA-COMP:12670"/>
        <dbReference type="Rhea" id="RHEA-COMP:12671"/>
        <dbReference type="ChEBI" id="CHEBI:15378"/>
        <dbReference type="ChEBI" id="CHEBI:65249"/>
        <dbReference type="ChEBI" id="CHEBI:78442"/>
        <dbReference type="ChEBI" id="CHEBI:78494"/>
        <dbReference type="ChEBI" id="CHEBI:133043"/>
        <dbReference type="EC" id="2.3.2.6"/>
    </reaction>
</comment>
<dbReference type="Gene3D" id="3.30.70.3550">
    <property type="entry name" value="Leucyl/phenylalanyl-tRNA-protein transferase, N-terminal domain"/>
    <property type="match status" value="1"/>
</dbReference>
<evidence type="ECO:0000313" key="9">
    <source>
        <dbReference type="Proteomes" id="UP000726105"/>
    </source>
</evidence>
<dbReference type="InterPro" id="IPR004616">
    <property type="entry name" value="Leu/Phe-tRNA_Trfase"/>
</dbReference>
<dbReference type="GO" id="GO:0008914">
    <property type="term" value="F:leucyl-tRNA--protein transferase activity"/>
    <property type="evidence" value="ECO:0007669"/>
    <property type="project" value="UniProtKB-UniRule"/>
</dbReference>
<dbReference type="EC" id="2.3.2.6" evidence="4"/>
<evidence type="ECO:0000313" key="5">
    <source>
        <dbReference type="EMBL" id="MBK6301929.1"/>
    </source>
</evidence>
<evidence type="ECO:0000313" key="7">
    <source>
        <dbReference type="EMBL" id="MBL0004581.1"/>
    </source>
</evidence>
<sequence length="224" mass="24307">MPLDPGPSRYAFDIERADAGEDLVGAGADLEPATILAAYRAGAFPMGLGRHGAGPMGWWSPDPRGVLRPEDLRVSRSLRRSCARLQVTVDTAFDAVVRGCADPDREGRWITRPVTRAYTRLHALGWAHSVEVWSGDQLVGGLYGIAIGGLFAGESMFHRVTDASKVALVALRELITADGDPRRIIDVQWVTPHLASLGVREVPRAAYLGLLREALKAPLPAPWR</sequence>
<keyword evidence="3 4" id="KW-0012">Acyltransferase</keyword>
<accession>A0A935M853</accession>
<dbReference type="Proteomes" id="UP000886632">
    <property type="component" value="Unassembled WGS sequence"/>
</dbReference>
<evidence type="ECO:0000256" key="2">
    <source>
        <dbReference type="ARBA" id="ARBA00022679"/>
    </source>
</evidence>
<dbReference type="Proteomes" id="UP000718281">
    <property type="component" value="Unassembled WGS sequence"/>
</dbReference>